<dbReference type="HAMAP" id="MF_00509">
    <property type="entry name" value="ZipA"/>
    <property type="match status" value="1"/>
</dbReference>
<dbReference type="GO" id="GO:0043093">
    <property type="term" value="P:FtsZ-dependent cytokinesis"/>
    <property type="evidence" value="ECO:0007669"/>
    <property type="project" value="UniProtKB-UniRule"/>
</dbReference>
<evidence type="ECO:0000256" key="5">
    <source>
        <dbReference type="ARBA" id="ARBA00022989"/>
    </source>
</evidence>
<feature type="compositionally biased region" description="Basic and acidic residues" evidence="10">
    <location>
        <begin position="102"/>
        <end position="111"/>
    </location>
</feature>
<name>B8GTL1_THISH</name>
<keyword evidence="3 8" id="KW-0132">Cell division</keyword>
<dbReference type="InterPro" id="IPR036765">
    <property type="entry name" value="ZipA_FtsZ-bd_C_sf"/>
</dbReference>
<feature type="region of interest" description="Disordered" evidence="10">
    <location>
        <begin position="92"/>
        <end position="120"/>
    </location>
</feature>
<dbReference type="PANTHER" id="PTHR38685">
    <property type="entry name" value="CELL DIVISION PROTEIN ZIPA"/>
    <property type="match status" value="1"/>
</dbReference>
<dbReference type="AlphaFoldDB" id="B8GTL1"/>
<dbReference type="OrthoDB" id="7054914at2"/>
<keyword evidence="7 8" id="KW-0131">Cell cycle</keyword>
<dbReference type="InterPro" id="IPR011919">
    <property type="entry name" value="Cell_div_ZipA"/>
</dbReference>
<keyword evidence="2 8" id="KW-0997">Cell inner membrane</keyword>
<dbReference type="GO" id="GO:0005886">
    <property type="term" value="C:plasma membrane"/>
    <property type="evidence" value="ECO:0007669"/>
    <property type="project" value="UniProtKB-SubCell"/>
</dbReference>
<evidence type="ECO:0000313" key="12">
    <source>
        <dbReference type="EMBL" id="ACL73105.1"/>
    </source>
</evidence>
<feature type="transmembrane region" description="Helical" evidence="8">
    <location>
        <begin position="6"/>
        <end position="23"/>
    </location>
</feature>
<evidence type="ECO:0000256" key="10">
    <source>
        <dbReference type="SAM" id="MobiDB-lite"/>
    </source>
</evidence>
<comment type="function">
    <text evidence="8 9">Essential cell division protein that stabilizes the FtsZ protofilaments by cross-linking them and that serves as a cytoplasmic membrane anchor for the Z ring. Also required for the recruitment to the septal ring of downstream cell division proteins.</text>
</comment>
<keyword evidence="4 8" id="KW-0812">Transmembrane</keyword>
<evidence type="ECO:0000256" key="1">
    <source>
        <dbReference type="ARBA" id="ARBA00022475"/>
    </source>
</evidence>
<comment type="subunit">
    <text evidence="8">Interacts with FtsZ via their C-terminal domains.</text>
</comment>
<proteinExistence type="inferred from homology"/>
<dbReference type="RefSeq" id="WP_012638584.1">
    <property type="nucleotide sequence ID" value="NC_011901.1"/>
</dbReference>
<evidence type="ECO:0000256" key="2">
    <source>
        <dbReference type="ARBA" id="ARBA00022519"/>
    </source>
</evidence>
<evidence type="ECO:0000313" key="13">
    <source>
        <dbReference type="Proteomes" id="UP000002383"/>
    </source>
</evidence>
<evidence type="ECO:0000256" key="3">
    <source>
        <dbReference type="ARBA" id="ARBA00022618"/>
    </source>
</evidence>
<dbReference type="PANTHER" id="PTHR38685:SF1">
    <property type="entry name" value="CELL DIVISION PROTEIN ZIPA"/>
    <property type="match status" value="1"/>
</dbReference>
<dbReference type="Pfam" id="PF04354">
    <property type="entry name" value="ZipA_C"/>
    <property type="match status" value="1"/>
</dbReference>
<dbReference type="SMART" id="SM00771">
    <property type="entry name" value="ZipA_C"/>
    <property type="match status" value="1"/>
</dbReference>
<evidence type="ECO:0000256" key="9">
    <source>
        <dbReference type="RuleBase" id="RU003612"/>
    </source>
</evidence>
<comment type="subcellular location">
    <subcellularLocation>
        <location evidence="8">Cell inner membrane</location>
        <topology evidence="8">Single-pass type I membrane protein</topology>
    </subcellularLocation>
    <text evidence="8">Localizes to the Z ring in an FtsZ-dependent manner.</text>
</comment>
<dbReference type="KEGG" id="tgr:Tgr7_2025"/>
<keyword evidence="13" id="KW-1185">Reference proteome</keyword>
<dbReference type="STRING" id="396588.Tgr7_2025"/>
<reference evidence="12 13" key="1">
    <citation type="journal article" date="2011" name="Stand. Genomic Sci.">
        <title>Complete genome sequence of 'Thioalkalivibrio sulfidophilus' HL-EbGr7.</title>
        <authorList>
            <person name="Muyzer G."/>
            <person name="Sorokin D.Y."/>
            <person name="Mavromatis K."/>
            <person name="Lapidus A."/>
            <person name="Clum A."/>
            <person name="Ivanova N."/>
            <person name="Pati A."/>
            <person name="d'Haeseleer P."/>
            <person name="Woyke T."/>
            <person name="Kyrpides N.C."/>
        </authorList>
    </citation>
    <scope>NUCLEOTIDE SEQUENCE [LARGE SCALE GENOMIC DNA]</scope>
    <source>
        <strain evidence="12 13">HL-EbGR7</strain>
    </source>
</reference>
<dbReference type="SUPFAM" id="SSF64383">
    <property type="entry name" value="Cell-division protein ZipA, C-terminal domain"/>
    <property type="match status" value="1"/>
</dbReference>
<gene>
    <name evidence="8" type="primary">zipA</name>
    <name evidence="12" type="ordered locus">Tgr7_2025</name>
</gene>
<keyword evidence="1 8" id="KW-1003">Cell membrane</keyword>
<dbReference type="EMBL" id="CP001339">
    <property type="protein sequence ID" value="ACL73105.1"/>
    <property type="molecule type" value="Genomic_DNA"/>
</dbReference>
<evidence type="ECO:0000256" key="4">
    <source>
        <dbReference type="ARBA" id="ARBA00022692"/>
    </source>
</evidence>
<organism evidence="12 13">
    <name type="scientific">Thioalkalivibrio sulfidiphilus (strain HL-EbGR7)</name>
    <dbReference type="NCBI Taxonomy" id="396588"/>
    <lineage>
        <taxon>Bacteria</taxon>
        <taxon>Pseudomonadati</taxon>
        <taxon>Pseudomonadota</taxon>
        <taxon>Gammaproteobacteria</taxon>
        <taxon>Chromatiales</taxon>
        <taxon>Ectothiorhodospiraceae</taxon>
        <taxon>Thioalkalivibrio</taxon>
    </lineage>
</organism>
<evidence type="ECO:0000259" key="11">
    <source>
        <dbReference type="SMART" id="SM00771"/>
    </source>
</evidence>
<dbReference type="GO" id="GO:0000917">
    <property type="term" value="P:division septum assembly"/>
    <property type="evidence" value="ECO:0007669"/>
    <property type="project" value="TreeGrafter"/>
</dbReference>
<keyword evidence="6 8" id="KW-0472">Membrane</keyword>
<evidence type="ECO:0000256" key="7">
    <source>
        <dbReference type="ARBA" id="ARBA00023306"/>
    </source>
</evidence>
<sequence length="267" mass="29045" precursor="true">MDALRWILLILALVVLAGIYLAGRMRAGRRRPRDLMDEAVERESLEQIHIRADSERKAPSIHAAHDDLDALNDLENLKARVVEEARERPVVPAAPMPVSEPRPVEAPRAEKAPAPAAEPAPTLPDKLIVLHVAAGPSGHILGVQLKAALEADGLEFGFMEIYHRMVSTEQGRTPLFSVANMLNPGTFDPAAMDDFSTPGVSLFLQLPGPREGMESFETMLACAESLAARLGGQVLDASRSTLTPQGIEHIREGIRAWSLKARVAGRR</sequence>
<keyword evidence="5 8" id="KW-1133">Transmembrane helix</keyword>
<comment type="similarity">
    <text evidence="8 9">Belongs to the ZipA family.</text>
</comment>
<dbReference type="NCBIfam" id="TIGR02205">
    <property type="entry name" value="septum_zipA"/>
    <property type="match status" value="1"/>
</dbReference>
<dbReference type="HOGENOM" id="CLU_030174_2_1_6"/>
<dbReference type="InterPro" id="IPR007449">
    <property type="entry name" value="ZipA_FtsZ-bd_C"/>
</dbReference>
<evidence type="ECO:0000256" key="6">
    <source>
        <dbReference type="ARBA" id="ARBA00023136"/>
    </source>
</evidence>
<dbReference type="Proteomes" id="UP000002383">
    <property type="component" value="Chromosome"/>
</dbReference>
<protein>
    <recommendedName>
        <fullName evidence="8 9">Cell division protein ZipA</fullName>
    </recommendedName>
</protein>
<dbReference type="GO" id="GO:0032153">
    <property type="term" value="C:cell division site"/>
    <property type="evidence" value="ECO:0007669"/>
    <property type="project" value="UniProtKB-UniRule"/>
</dbReference>
<dbReference type="Gene3D" id="3.30.1400.10">
    <property type="entry name" value="ZipA, C-terminal FtsZ-binding domain"/>
    <property type="match status" value="1"/>
</dbReference>
<evidence type="ECO:0000256" key="8">
    <source>
        <dbReference type="HAMAP-Rule" id="MF_00509"/>
    </source>
</evidence>
<dbReference type="eggNOG" id="COG3115">
    <property type="taxonomic scope" value="Bacteria"/>
</dbReference>
<feature type="domain" description="ZipA C-terminal FtsZ-binding" evidence="11">
    <location>
        <begin position="124"/>
        <end position="254"/>
    </location>
</feature>
<accession>B8GTL1</accession>